<evidence type="ECO:0000256" key="2">
    <source>
        <dbReference type="ARBA" id="ARBA00022737"/>
    </source>
</evidence>
<dbReference type="InterPro" id="IPR032675">
    <property type="entry name" value="LRR_dom_sf"/>
</dbReference>
<evidence type="ECO:0000256" key="1">
    <source>
        <dbReference type="ARBA" id="ARBA00022614"/>
    </source>
</evidence>
<reference evidence="4" key="1">
    <citation type="submission" date="2022-11" db="UniProtKB">
        <authorList>
            <consortium name="WormBaseParasite"/>
        </authorList>
    </citation>
    <scope>IDENTIFICATION</scope>
</reference>
<protein>
    <submittedName>
        <fullName evidence="4">Uncharacterized protein</fullName>
    </submittedName>
</protein>
<dbReference type="InterPro" id="IPR026906">
    <property type="entry name" value="LRR_5"/>
</dbReference>
<dbReference type="InterPro" id="IPR050333">
    <property type="entry name" value="SLRP"/>
</dbReference>
<evidence type="ECO:0000313" key="3">
    <source>
        <dbReference type="Proteomes" id="UP000887581"/>
    </source>
</evidence>
<proteinExistence type="predicted"/>
<dbReference type="Pfam" id="PF13306">
    <property type="entry name" value="LRR_5"/>
    <property type="match status" value="1"/>
</dbReference>
<dbReference type="PANTHER" id="PTHR45712">
    <property type="entry name" value="AGAP008170-PA"/>
    <property type="match status" value="1"/>
</dbReference>
<keyword evidence="3" id="KW-1185">Reference proteome</keyword>
<name>A0A915PZF0_9BILA</name>
<dbReference type="SUPFAM" id="SSF52058">
    <property type="entry name" value="L domain-like"/>
    <property type="match status" value="1"/>
</dbReference>
<keyword evidence="1" id="KW-0433">Leucine-rich repeat</keyword>
<dbReference type="Gene3D" id="3.80.10.10">
    <property type="entry name" value="Ribonuclease Inhibitor"/>
    <property type="match status" value="1"/>
</dbReference>
<dbReference type="AlphaFoldDB" id="A0A915PZF0"/>
<dbReference type="Proteomes" id="UP000887581">
    <property type="component" value="Unplaced"/>
</dbReference>
<dbReference type="WBParaSite" id="sdigi.contig39.g2613.t1">
    <property type="protein sequence ID" value="sdigi.contig39.g2613.t1"/>
    <property type="gene ID" value="sdigi.contig39.g2613"/>
</dbReference>
<keyword evidence="2" id="KW-0677">Repeat</keyword>
<dbReference type="GO" id="GO:0005615">
    <property type="term" value="C:extracellular space"/>
    <property type="evidence" value="ECO:0007669"/>
    <property type="project" value="TreeGrafter"/>
</dbReference>
<organism evidence="3 4">
    <name type="scientific">Setaria digitata</name>
    <dbReference type="NCBI Taxonomy" id="48799"/>
    <lineage>
        <taxon>Eukaryota</taxon>
        <taxon>Metazoa</taxon>
        <taxon>Ecdysozoa</taxon>
        <taxon>Nematoda</taxon>
        <taxon>Chromadorea</taxon>
        <taxon>Rhabditida</taxon>
        <taxon>Spirurina</taxon>
        <taxon>Spiruromorpha</taxon>
        <taxon>Filarioidea</taxon>
        <taxon>Setariidae</taxon>
        <taxon>Setaria</taxon>
    </lineage>
</organism>
<sequence length="336" mass="38114">MVNCDGADFERIPTIWETTIRVLHIKNSSLLIIQKGALKRYTDLEELIIENCNRLHAIEKFAFKGLNHLKLLRLANNPSLTEIAKNAFSQVSSRHGLRIQLLNNSFSRIRQGLFRQLSRLREFTLEGQDLKIELNAFAGLTQVDFFNLFGVISFGLRPFENVSRIHRLEISRSHFSISHGIFAGISHVREIHITGNDIETIGTAGFTGLYTVGCLTVNDNKIGNISRHAFSSIVNVGEIVIERNNIRHLETEALLSQASRIGFRDNILYCSCVISWLKYINDSVLLKENFCGAEEFYRSLSNYRPSCSRPKRGQSAAVATRTHHFIATLCLFIVTF</sequence>
<evidence type="ECO:0000313" key="4">
    <source>
        <dbReference type="WBParaSite" id="sdigi.contig39.g2613.t1"/>
    </source>
</evidence>
<accession>A0A915PZF0</accession>
<dbReference type="PANTHER" id="PTHR45712:SF28">
    <property type="entry name" value="LEUCINE-RICH REPEAT-CONTAINING PROTEIN 70-LIKE"/>
    <property type="match status" value="1"/>
</dbReference>